<gene>
    <name evidence="2" type="ORF">CHGG_10666</name>
</gene>
<feature type="transmembrane region" description="Helical" evidence="1">
    <location>
        <begin position="284"/>
        <end position="303"/>
    </location>
</feature>
<keyword evidence="3" id="KW-1185">Reference proteome</keyword>
<feature type="transmembrane region" description="Helical" evidence="1">
    <location>
        <begin position="165"/>
        <end position="182"/>
    </location>
</feature>
<feature type="transmembrane region" description="Helical" evidence="1">
    <location>
        <begin position="315"/>
        <end position="334"/>
    </location>
</feature>
<dbReference type="Proteomes" id="UP000001056">
    <property type="component" value="Unassembled WGS sequence"/>
</dbReference>
<keyword evidence="1" id="KW-0472">Membrane</keyword>
<name>Q2GMY8_CHAGB</name>
<reference evidence="3" key="1">
    <citation type="journal article" date="2015" name="Genome Announc.">
        <title>Draft genome sequence of the cellulolytic fungus Chaetomium globosum.</title>
        <authorList>
            <person name="Cuomo C.A."/>
            <person name="Untereiner W.A."/>
            <person name="Ma L.-J."/>
            <person name="Grabherr M."/>
            <person name="Birren B.W."/>
        </authorList>
    </citation>
    <scope>NUCLEOTIDE SEQUENCE [LARGE SCALE GENOMIC DNA]</scope>
    <source>
        <strain evidence="3">ATCC 6205 / CBS 148.51 / DSM 1962 / NBRC 6347 / NRRL 1970</strain>
    </source>
</reference>
<dbReference type="STRING" id="306901.Q2GMY8"/>
<dbReference type="InParanoid" id="Q2GMY8"/>
<dbReference type="AlphaFoldDB" id="Q2GMY8"/>
<organism evidence="2 3">
    <name type="scientific">Chaetomium globosum (strain ATCC 6205 / CBS 148.51 / DSM 1962 / NBRC 6347 / NRRL 1970)</name>
    <name type="common">Soil fungus</name>
    <dbReference type="NCBI Taxonomy" id="306901"/>
    <lineage>
        <taxon>Eukaryota</taxon>
        <taxon>Fungi</taxon>
        <taxon>Dikarya</taxon>
        <taxon>Ascomycota</taxon>
        <taxon>Pezizomycotina</taxon>
        <taxon>Sordariomycetes</taxon>
        <taxon>Sordariomycetidae</taxon>
        <taxon>Sordariales</taxon>
        <taxon>Chaetomiaceae</taxon>
        <taxon>Chaetomium</taxon>
    </lineage>
</organism>
<accession>Q2GMY8</accession>
<keyword evidence="1" id="KW-0812">Transmembrane</keyword>
<dbReference type="eggNOG" id="ENOG502SEK1">
    <property type="taxonomic scope" value="Eukaryota"/>
</dbReference>
<keyword evidence="1" id="KW-1133">Transmembrane helix</keyword>
<dbReference type="OrthoDB" id="3945378at2759"/>
<feature type="transmembrane region" description="Helical" evidence="1">
    <location>
        <begin position="107"/>
        <end position="135"/>
    </location>
</feature>
<sequence length="396" mass="43580">MASWLALPTWQPCQAVMDLPQGDADACHGFDGNSDLYGIGIRIGVYLSWYTSLTANLWANTFVDELSDTNTLFILSNVVAVTFGASPSETKFDGRTVRIYKHLYFRFLGGFSVAGFALRLCLVLAAAAFSTWFFFHGADVLRKDMCGYKIFLFGAHPLFGPVRRFLKVYSVLVCVLLGIIYMPAFMYLFIYVMVPVTGMIAMAICCAILCGKEDQLSCGKVCAAAILGGGIVTNLAMAELSLDAESLRAPSGKRLQRCLDMDGYLSTLLLNGVAFILRNHRRIMGLVGLVMSTWTIVVIEMTIKVNDIRGVNELAQTSQLIPFVLGCALFLGTVRRAILQRVILVCRRLPTLRERTIKTNWAGRTEPTTKSLAYGPYHLPAVLFEVAMAPKVKGSS</sequence>
<proteinExistence type="predicted"/>
<dbReference type="VEuPathDB" id="FungiDB:CHGG_10666"/>
<dbReference type="GeneID" id="4397044"/>
<dbReference type="RefSeq" id="XP_001228593.1">
    <property type="nucleotide sequence ID" value="XM_001228592.1"/>
</dbReference>
<evidence type="ECO:0000313" key="2">
    <source>
        <dbReference type="EMBL" id="EAQ84262.1"/>
    </source>
</evidence>
<feature type="transmembrane region" description="Helical" evidence="1">
    <location>
        <begin position="188"/>
        <end position="209"/>
    </location>
</feature>
<protein>
    <submittedName>
        <fullName evidence="2">Uncharacterized protein</fullName>
    </submittedName>
</protein>
<evidence type="ECO:0000313" key="3">
    <source>
        <dbReference type="Proteomes" id="UP000001056"/>
    </source>
</evidence>
<dbReference type="EMBL" id="CH408035">
    <property type="protein sequence ID" value="EAQ84262.1"/>
    <property type="molecule type" value="Genomic_DNA"/>
</dbReference>
<dbReference type="HOGENOM" id="CLU_780811_0_0_1"/>
<evidence type="ECO:0000256" key="1">
    <source>
        <dbReference type="SAM" id="Phobius"/>
    </source>
</evidence>